<evidence type="ECO:0000256" key="4">
    <source>
        <dbReference type="ARBA" id="ARBA00023004"/>
    </source>
</evidence>
<evidence type="ECO:0000256" key="5">
    <source>
        <dbReference type="SAM" id="Phobius"/>
    </source>
</evidence>
<dbReference type="InterPro" id="IPR017972">
    <property type="entry name" value="Cyt_P450_CS"/>
</dbReference>
<keyword evidence="4" id="KW-0408">Iron</keyword>
<dbReference type="PANTHER" id="PTHR24296">
    <property type="entry name" value="CYTOCHROME P450"/>
    <property type="match status" value="1"/>
</dbReference>
<evidence type="ECO:0000313" key="6">
    <source>
        <dbReference type="EMBL" id="AYV83822.1"/>
    </source>
</evidence>
<dbReference type="GO" id="GO:0004497">
    <property type="term" value="F:monooxygenase activity"/>
    <property type="evidence" value="ECO:0007669"/>
    <property type="project" value="InterPro"/>
</dbReference>
<keyword evidence="3" id="KW-0560">Oxidoreductase</keyword>
<sequence length="497" mass="56791">MSYSNRYMLAVFGACLCVVAVGFIFWERARYLKGVYYPGKTLALIGNSIEVGKNIERLHDWKLYHAKKAIGLGGKCWQYSLFGRNAGTLELLDPELIKYVLKTNMDNFGKGGLFNETFRDLLGDGIFNSDGASWKLHRALISPIFSARRLTEHMEGVFLKHGYQVINILERAARDDQTIDLQDLFFRYTFDCICEIAFGFESNTLERNNEFSGAFDKAQRIIFGRMFTLPIVWKSKRLLGVMEERELSEAIGCLDKYVWGIIEERREDKSFSERDDLLSWAMNNMGLQEINYLRDLVLNVMIAGRDTTACTLTWLFYILGRRGDIDGKIYEEIESVVGDDAVSYEHLKEMKYLGACVSETLRLYPAVPMDGKVSVEDCVLPNGLKIPRGTNIFYSAYVINRLESIWGKDAESFVPERWFDGPNVNNISGYVFPTFNAGARLCLGKPMALVEIKILAVMLLKKFRFTFTREATYNLNIVLSMKGGLNVMVRERGKKLK</sequence>
<dbReference type="GO" id="GO:0020037">
    <property type="term" value="F:heme binding"/>
    <property type="evidence" value="ECO:0007669"/>
    <property type="project" value="InterPro"/>
</dbReference>
<dbReference type="PRINTS" id="PR00385">
    <property type="entry name" value="P450"/>
</dbReference>
<gene>
    <name evidence="6" type="ORF">Hyperionvirus12_19</name>
</gene>
<name>A0A3G5A9R1_9VIRU</name>
<proteinExistence type="inferred from homology"/>
<dbReference type="GO" id="GO:0016705">
    <property type="term" value="F:oxidoreductase activity, acting on paired donors, with incorporation or reduction of molecular oxygen"/>
    <property type="evidence" value="ECO:0007669"/>
    <property type="project" value="InterPro"/>
</dbReference>
<dbReference type="InterPro" id="IPR001128">
    <property type="entry name" value="Cyt_P450"/>
</dbReference>
<dbReference type="InterPro" id="IPR002401">
    <property type="entry name" value="Cyt_P450_E_grp-I"/>
</dbReference>
<evidence type="ECO:0000256" key="1">
    <source>
        <dbReference type="ARBA" id="ARBA00010617"/>
    </source>
</evidence>
<keyword evidence="2" id="KW-0479">Metal-binding</keyword>
<comment type="similarity">
    <text evidence="1">Belongs to the cytochrome P450 family.</text>
</comment>
<dbReference type="Gene3D" id="1.10.630.10">
    <property type="entry name" value="Cytochrome P450"/>
    <property type="match status" value="1"/>
</dbReference>
<dbReference type="PROSITE" id="PS00086">
    <property type="entry name" value="CYTOCHROME_P450"/>
    <property type="match status" value="1"/>
</dbReference>
<accession>A0A3G5A9R1</accession>
<evidence type="ECO:0000256" key="2">
    <source>
        <dbReference type="ARBA" id="ARBA00022723"/>
    </source>
</evidence>
<dbReference type="Pfam" id="PF00067">
    <property type="entry name" value="p450"/>
    <property type="match status" value="1"/>
</dbReference>
<dbReference type="GO" id="GO:0005506">
    <property type="term" value="F:iron ion binding"/>
    <property type="evidence" value="ECO:0007669"/>
    <property type="project" value="InterPro"/>
</dbReference>
<dbReference type="SUPFAM" id="SSF48264">
    <property type="entry name" value="Cytochrome P450"/>
    <property type="match status" value="1"/>
</dbReference>
<feature type="transmembrane region" description="Helical" evidence="5">
    <location>
        <begin position="7"/>
        <end position="26"/>
    </location>
</feature>
<protein>
    <submittedName>
        <fullName evidence="6">Cytochrome P450 704B1</fullName>
    </submittedName>
</protein>
<evidence type="ECO:0000256" key="3">
    <source>
        <dbReference type="ARBA" id="ARBA00023002"/>
    </source>
</evidence>
<keyword evidence="5" id="KW-0812">Transmembrane</keyword>
<dbReference type="GO" id="GO:0006629">
    <property type="term" value="P:lipid metabolic process"/>
    <property type="evidence" value="ECO:0007669"/>
    <property type="project" value="UniProtKB-ARBA"/>
</dbReference>
<keyword evidence="5" id="KW-1133">Transmembrane helix</keyword>
<dbReference type="InterPro" id="IPR036396">
    <property type="entry name" value="Cyt_P450_sf"/>
</dbReference>
<dbReference type="PRINTS" id="PR00463">
    <property type="entry name" value="EP450I"/>
</dbReference>
<dbReference type="EMBL" id="MK072394">
    <property type="protein sequence ID" value="AYV83822.1"/>
    <property type="molecule type" value="Genomic_DNA"/>
</dbReference>
<organism evidence="6">
    <name type="scientific">Hyperionvirus sp</name>
    <dbReference type="NCBI Taxonomy" id="2487770"/>
    <lineage>
        <taxon>Viruses</taxon>
        <taxon>Varidnaviria</taxon>
        <taxon>Bamfordvirae</taxon>
        <taxon>Nucleocytoviricota</taxon>
        <taxon>Megaviricetes</taxon>
        <taxon>Imitervirales</taxon>
        <taxon>Mimiviridae</taxon>
        <taxon>Klosneuvirinae</taxon>
    </lineage>
</organism>
<keyword evidence="5" id="KW-0472">Membrane</keyword>
<reference evidence="6" key="1">
    <citation type="submission" date="2018-10" db="EMBL/GenBank/DDBJ databases">
        <title>Hidden diversity of soil giant viruses.</title>
        <authorList>
            <person name="Schulz F."/>
            <person name="Alteio L."/>
            <person name="Goudeau D."/>
            <person name="Ryan E.M."/>
            <person name="Malmstrom R.R."/>
            <person name="Blanchard J."/>
            <person name="Woyke T."/>
        </authorList>
    </citation>
    <scope>NUCLEOTIDE SEQUENCE</scope>
    <source>
        <strain evidence="6">HYV1</strain>
    </source>
</reference>